<dbReference type="OrthoDB" id="5945798at2759"/>
<dbReference type="CDD" id="cd20071">
    <property type="entry name" value="SET_SMYD"/>
    <property type="match status" value="1"/>
</dbReference>
<name>A0A8K0UW53_9AGAR</name>
<accession>A0A8K0UW53</accession>
<protein>
    <recommendedName>
        <fullName evidence="1">SET domain-containing protein</fullName>
    </recommendedName>
</protein>
<keyword evidence="3" id="KW-1185">Reference proteome</keyword>
<feature type="domain" description="SET" evidence="1">
    <location>
        <begin position="89"/>
        <end position="263"/>
    </location>
</feature>
<reference evidence="2" key="1">
    <citation type="journal article" date="2021" name="New Phytol.">
        <title>Evolutionary innovations through gain and loss of genes in the ectomycorrhizal Boletales.</title>
        <authorList>
            <person name="Wu G."/>
            <person name="Miyauchi S."/>
            <person name="Morin E."/>
            <person name="Kuo A."/>
            <person name="Drula E."/>
            <person name="Varga T."/>
            <person name="Kohler A."/>
            <person name="Feng B."/>
            <person name="Cao Y."/>
            <person name="Lipzen A."/>
            <person name="Daum C."/>
            <person name="Hundley H."/>
            <person name="Pangilinan J."/>
            <person name="Johnson J."/>
            <person name="Barry K."/>
            <person name="LaButti K."/>
            <person name="Ng V."/>
            <person name="Ahrendt S."/>
            <person name="Min B."/>
            <person name="Choi I.G."/>
            <person name="Park H."/>
            <person name="Plett J.M."/>
            <person name="Magnuson J."/>
            <person name="Spatafora J.W."/>
            <person name="Nagy L.G."/>
            <person name="Henrissat B."/>
            <person name="Grigoriev I.V."/>
            <person name="Yang Z.L."/>
            <person name="Xu J."/>
            <person name="Martin F.M."/>
        </authorList>
    </citation>
    <scope>NUCLEOTIDE SEQUENCE</scope>
    <source>
        <strain evidence="2">KKN 215</strain>
    </source>
</reference>
<dbReference type="PANTHER" id="PTHR47332">
    <property type="entry name" value="SET DOMAIN-CONTAINING PROTEIN 5"/>
    <property type="match status" value="1"/>
</dbReference>
<dbReference type="InterPro" id="IPR001214">
    <property type="entry name" value="SET_dom"/>
</dbReference>
<evidence type="ECO:0000259" key="1">
    <source>
        <dbReference type="PROSITE" id="PS50280"/>
    </source>
</evidence>
<dbReference type="PROSITE" id="PS50280">
    <property type="entry name" value="SET"/>
    <property type="match status" value="1"/>
</dbReference>
<dbReference type="SMART" id="SM00317">
    <property type="entry name" value="SET"/>
    <property type="match status" value="1"/>
</dbReference>
<dbReference type="Gene3D" id="2.170.270.10">
    <property type="entry name" value="SET domain"/>
    <property type="match status" value="2"/>
</dbReference>
<dbReference type="EMBL" id="JAEVFJ010000004">
    <property type="protein sequence ID" value="KAH8105197.1"/>
    <property type="molecule type" value="Genomic_DNA"/>
</dbReference>
<dbReference type="InterPro" id="IPR046341">
    <property type="entry name" value="SET_dom_sf"/>
</dbReference>
<evidence type="ECO:0000313" key="3">
    <source>
        <dbReference type="Proteomes" id="UP000813824"/>
    </source>
</evidence>
<proteinExistence type="predicted"/>
<dbReference type="PANTHER" id="PTHR47332:SF4">
    <property type="entry name" value="SET DOMAIN-CONTAINING PROTEIN 5"/>
    <property type="match status" value="1"/>
</dbReference>
<dbReference type="SUPFAM" id="SSF82199">
    <property type="entry name" value="SET domain"/>
    <property type="match status" value="1"/>
</dbReference>
<evidence type="ECO:0000313" key="2">
    <source>
        <dbReference type="EMBL" id="KAH8105197.1"/>
    </source>
</evidence>
<sequence length="409" mass="45791">MGPLPYGLVEKTGLPPGVEKLKYENTEFSAGRLDYAPMQKIHTTQPLRYDERDRLTLPLDPVMTECYISGFLKRKILSTPGIGSRMLRPSSTMHRISESPGKGLGMFATKDIPAGELIVADRPLLIFPRNIATQRTGAVPLHLTMHEMQQVILNDTEVIYKASVDRMEPDRKEAFFKLANSHTDDGSGPIVGRVRTNGFGSADMMDLGEGTAGQYTIICDELSRLNHSCSPNTKHFWDMPTFCMQLRATRHIKKDEELTTTYCDLMESAADRQATLDAYQLKCDCASCANPAISDPRRRKCREWGNQNDGRVLADLDPAPLNRLLDVFKAYIAEGLEETIGYSQVVFLLMNAYAEKGDVQNMRVYAKRLSLWKHVSNGDPVDPREIETGFGALAVAEMALRLKGKLKRK</sequence>
<gene>
    <name evidence="2" type="ORF">BXZ70DRAFT_510247</name>
</gene>
<dbReference type="Proteomes" id="UP000813824">
    <property type="component" value="Unassembled WGS sequence"/>
</dbReference>
<dbReference type="InterPro" id="IPR053185">
    <property type="entry name" value="SET_domain_protein"/>
</dbReference>
<organism evidence="2 3">
    <name type="scientific">Cristinia sonorae</name>
    <dbReference type="NCBI Taxonomy" id="1940300"/>
    <lineage>
        <taxon>Eukaryota</taxon>
        <taxon>Fungi</taxon>
        <taxon>Dikarya</taxon>
        <taxon>Basidiomycota</taxon>
        <taxon>Agaricomycotina</taxon>
        <taxon>Agaricomycetes</taxon>
        <taxon>Agaricomycetidae</taxon>
        <taxon>Agaricales</taxon>
        <taxon>Pleurotineae</taxon>
        <taxon>Stephanosporaceae</taxon>
        <taxon>Cristinia</taxon>
    </lineage>
</organism>
<comment type="caution">
    <text evidence="2">The sequence shown here is derived from an EMBL/GenBank/DDBJ whole genome shotgun (WGS) entry which is preliminary data.</text>
</comment>
<dbReference type="Pfam" id="PF00856">
    <property type="entry name" value="SET"/>
    <property type="match status" value="1"/>
</dbReference>
<dbReference type="AlphaFoldDB" id="A0A8K0UW53"/>